<dbReference type="Pfam" id="PF13632">
    <property type="entry name" value="Glyco_trans_2_3"/>
    <property type="match status" value="1"/>
</dbReference>
<dbReference type="PANTHER" id="PTHR43179">
    <property type="entry name" value="RHAMNOSYLTRANSFERASE WBBL"/>
    <property type="match status" value="1"/>
</dbReference>
<keyword evidence="3 7" id="KW-0808">Transferase</keyword>
<accession>A0A2T6BPB3</accession>
<dbReference type="SUPFAM" id="SSF53448">
    <property type="entry name" value="Nucleotide-diphospho-sugar transferases"/>
    <property type="match status" value="1"/>
</dbReference>
<dbReference type="AlphaFoldDB" id="A0A2T6BPB3"/>
<dbReference type="Gene3D" id="3.90.550.10">
    <property type="entry name" value="Spore Coat Polysaccharide Biosynthesis Protein SpsA, Chain A"/>
    <property type="match status" value="1"/>
</dbReference>
<evidence type="ECO:0000256" key="1">
    <source>
        <dbReference type="ARBA" id="ARBA00006739"/>
    </source>
</evidence>
<feature type="region of interest" description="Disordered" evidence="4">
    <location>
        <begin position="292"/>
        <end position="318"/>
    </location>
</feature>
<feature type="domain" description="Glycosyltransferase 2-like" evidence="6">
    <location>
        <begin position="134"/>
        <end position="215"/>
    </location>
</feature>
<protein>
    <submittedName>
        <fullName evidence="7">GT2 family glycosyltransferase</fullName>
    </submittedName>
</protein>
<dbReference type="Pfam" id="PF00535">
    <property type="entry name" value="Glycos_transf_2"/>
    <property type="match status" value="1"/>
</dbReference>
<organism evidence="7 8">
    <name type="scientific">Litoreibacter ponti</name>
    <dbReference type="NCBI Taxonomy" id="1510457"/>
    <lineage>
        <taxon>Bacteria</taxon>
        <taxon>Pseudomonadati</taxon>
        <taxon>Pseudomonadota</taxon>
        <taxon>Alphaproteobacteria</taxon>
        <taxon>Rhodobacterales</taxon>
        <taxon>Roseobacteraceae</taxon>
        <taxon>Litoreibacter</taxon>
    </lineage>
</organism>
<dbReference type="GO" id="GO:0016757">
    <property type="term" value="F:glycosyltransferase activity"/>
    <property type="evidence" value="ECO:0007669"/>
    <property type="project" value="UniProtKB-KW"/>
</dbReference>
<evidence type="ECO:0000256" key="3">
    <source>
        <dbReference type="ARBA" id="ARBA00022679"/>
    </source>
</evidence>
<evidence type="ECO:0000313" key="7">
    <source>
        <dbReference type="EMBL" id="PTX57928.1"/>
    </source>
</evidence>
<dbReference type="InterPro" id="IPR001173">
    <property type="entry name" value="Glyco_trans_2-like"/>
</dbReference>
<evidence type="ECO:0000259" key="5">
    <source>
        <dbReference type="Pfam" id="PF00535"/>
    </source>
</evidence>
<proteinExistence type="inferred from homology"/>
<feature type="compositionally biased region" description="Low complexity" evidence="4">
    <location>
        <begin position="305"/>
        <end position="318"/>
    </location>
</feature>
<dbReference type="InterPro" id="IPR029044">
    <property type="entry name" value="Nucleotide-diphossugar_trans"/>
</dbReference>
<gene>
    <name evidence="7" type="ORF">C8N43_2603</name>
</gene>
<feature type="compositionally biased region" description="Basic and acidic residues" evidence="4">
    <location>
        <begin position="292"/>
        <end position="301"/>
    </location>
</feature>
<keyword evidence="8" id="KW-1185">Reference proteome</keyword>
<sequence length="318" mass="35519">MMSHKASIIIPHYRDPVALRTCLIALMRCADARSTEVLVVDSGRETLTPKFKRGFPSVHFLSEPRPGAAHARNLGANKSKAKLLLFLDCDCMPHEHFISAHIAALETTDLIGGDVRVSTTPDPSGPEAFEKVFAFNQRDYIAKRRFSVTANLSTHRHVFEQVGPFHEGVSEDKDWCHRAHAQGFSLQFAPNARVTHPARQTWNDLCAKWDRLTRESYALHLAAGKGTTAWVLRSLAMPLSAVVHTVIILRSKALLDPTAKWRAIRTLFRIRLWRMAEMLRVVVRPRADRPLASETTHRSLKDPVSAQSALSSPAAASE</sequence>
<name>A0A2T6BPB3_9RHOB</name>
<feature type="domain" description="Glycosyltransferase 2-like" evidence="5">
    <location>
        <begin position="7"/>
        <end position="120"/>
    </location>
</feature>
<dbReference type="Proteomes" id="UP000243978">
    <property type="component" value="Unassembled WGS sequence"/>
</dbReference>
<dbReference type="PANTHER" id="PTHR43179:SF12">
    <property type="entry name" value="GALACTOFURANOSYLTRANSFERASE GLFT2"/>
    <property type="match status" value="1"/>
</dbReference>
<evidence type="ECO:0000259" key="6">
    <source>
        <dbReference type="Pfam" id="PF13632"/>
    </source>
</evidence>
<comment type="similarity">
    <text evidence="1">Belongs to the glycosyltransferase 2 family.</text>
</comment>
<comment type="caution">
    <text evidence="7">The sequence shown here is derived from an EMBL/GenBank/DDBJ whole genome shotgun (WGS) entry which is preliminary data.</text>
</comment>
<evidence type="ECO:0000256" key="4">
    <source>
        <dbReference type="SAM" id="MobiDB-lite"/>
    </source>
</evidence>
<keyword evidence="2" id="KW-0328">Glycosyltransferase</keyword>
<evidence type="ECO:0000313" key="8">
    <source>
        <dbReference type="Proteomes" id="UP000243978"/>
    </source>
</evidence>
<reference evidence="7 8" key="1">
    <citation type="submission" date="2018-04" db="EMBL/GenBank/DDBJ databases">
        <title>Genomic Encyclopedia of Archaeal and Bacterial Type Strains, Phase II (KMG-II): from individual species to whole genera.</title>
        <authorList>
            <person name="Goeker M."/>
        </authorList>
    </citation>
    <scope>NUCLEOTIDE SEQUENCE [LARGE SCALE GENOMIC DNA]</scope>
    <source>
        <strain evidence="7 8">DSM 100977</strain>
    </source>
</reference>
<evidence type="ECO:0000256" key="2">
    <source>
        <dbReference type="ARBA" id="ARBA00022676"/>
    </source>
</evidence>
<dbReference type="EMBL" id="QBKS01000001">
    <property type="protein sequence ID" value="PTX57928.1"/>
    <property type="molecule type" value="Genomic_DNA"/>
</dbReference>